<dbReference type="SUPFAM" id="SSF53335">
    <property type="entry name" value="S-adenosyl-L-methionine-dependent methyltransferases"/>
    <property type="match status" value="1"/>
</dbReference>
<keyword evidence="2" id="KW-0169">Cobalamin biosynthesis</keyword>
<dbReference type="PANTHER" id="PTHR43182">
    <property type="entry name" value="COBALT-PRECORRIN-6B C(15)-METHYLTRANSFERASE (DECARBOXYLATING)"/>
    <property type="match status" value="1"/>
</dbReference>
<evidence type="ECO:0000256" key="4">
    <source>
        <dbReference type="ARBA" id="ARBA00022679"/>
    </source>
</evidence>
<evidence type="ECO:0000256" key="2">
    <source>
        <dbReference type="ARBA" id="ARBA00022573"/>
    </source>
</evidence>
<dbReference type="Gene3D" id="3.40.50.150">
    <property type="entry name" value="Vaccinia Virus protein VP39"/>
    <property type="match status" value="1"/>
</dbReference>
<dbReference type="InterPro" id="IPR014777">
    <property type="entry name" value="4pyrrole_Mease_sub1"/>
</dbReference>
<dbReference type="GO" id="GO:0009236">
    <property type="term" value="P:cobalamin biosynthetic process"/>
    <property type="evidence" value="ECO:0007669"/>
    <property type="project" value="UniProtKB-UniPathway"/>
</dbReference>
<evidence type="ECO:0000313" key="8">
    <source>
        <dbReference type="Proteomes" id="UP000298860"/>
    </source>
</evidence>
<name>A0A4D4J660_9PSEU</name>
<dbReference type="Proteomes" id="UP000298860">
    <property type="component" value="Unassembled WGS sequence"/>
</dbReference>
<dbReference type="InterPro" id="IPR006365">
    <property type="entry name" value="Cbl_synth_CobL"/>
</dbReference>
<keyword evidence="4 7" id="KW-0808">Transferase</keyword>
<dbReference type="AlphaFoldDB" id="A0A4D4J660"/>
<dbReference type="InterPro" id="IPR035996">
    <property type="entry name" value="4pyrrol_Methylase_sf"/>
</dbReference>
<dbReference type="Gene3D" id="3.40.1010.10">
    <property type="entry name" value="Cobalt-precorrin-4 Transmethylase, Domain 1"/>
    <property type="match status" value="1"/>
</dbReference>
<dbReference type="InterPro" id="IPR000878">
    <property type="entry name" value="4pyrrol_Mease"/>
</dbReference>
<dbReference type="InterPro" id="IPR012818">
    <property type="entry name" value="CbiE"/>
</dbReference>
<gene>
    <name evidence="7" type="ORF">GTS_21930</name>
</gene>
<dbReference type="InterPro" id="IPR050714">
    <property type="entry name" value="Cobalamin_biosynth_MTase"/>
</dbReference>
<accession>A0A4D4J660</accession>
<evidence type="ECO:0000256" key="5">
    <source>
        <dbReference type="ARBA" id="ARBA00022691"/>
    </source>
</evidence>
<dbReference type="RefSeq" id="WP_225978293.1">
    <property type="nucleotide sequence ID" value="NZ_BJFL01000008.1"/>
</dbReference>
<dbReference type="InterPro" id="IPR029063">
    <property type="entry name" value="SAM-dependent_MTases_sf"/>
</dbReference>
<protein>
    <submittedName>
        <fullName evidence="7">Precorrin-6y C5,15-methyltransferase subunit CbiE</fullName>
    </submittedName>
</protein>
<organism evidence="7 8">
    <name type="scientific">Gandjariella thermophila</name>
    <dbReference type="NCBI Taxonomy" id="1931992"/>
    <lineage>
        <taxon>Bacteria</taxon>
        <taxon>Bacillati</taxon>
        <taxon>Actinomycetota</taxon>
        <taxon>Actinomycetes</taxon>
        <taxon>Pseudonocardiales</taxon>
        <taxon>Pseudonocardiaceae</taxon>
        <taxon>Gandjariella</taxon>
    </lineage>
</organism>
<reference evidence="8" key="1">
    <citation type="submission" date="2019-04" db="EMBL/GenBank/DDBJ databases">
        <title>Draft genome sequence of Pseudonocardiaceae bacterium SL3-2-4.</title>
        <authorList>
            <person name="Ningsih F."/>
            <person name="Yokota A."/>
            <person name="Sakai Y."/>
            <person name="Nanatani K."/>
            <person name="Yabe S."/>
            <person name="Oetari A."/>
            <person name="Sjamsuridzal W."/>
        </authorList>
    </citation>
    <scope>NUCLEOTIDE SEQUENCE [LARGE SCALE GENOMIC DNA]</scope>
    <source>
        <strain evidence="8">SL3-2-4</strain>
    </source>
</reference>
<dbReference type="InterPro" id="IPR014776">
    <property type="entry name" value="4pyrrole_Mease_sub2"/>
</dbReference>
<dbReference type="InterPro" id="IPR014008">
    <property type="entry name" value="Cbl_synth_MTase_CbiT"/>
</dbReference>
<feature type="domain" description="Tetrapyrrole methylase" evidence="6">
    <location>
        <begin position="12"/>
        <end position="170"/>
    </location>
</feature>
<dbReference type="CDD" id="cd11644">
    <property type="entry name" value="Precorrin-6Y-MT"/>
    <property type="match status" value="1"/>
</dbReference>
<dbReference type="PANTHER" id="PTHR43182:SF1">
    <property type="entry name" value="COBALT-PRECORRIN-7 C(5)-METHYLTRANSFERASE"/>
    <property type="match status" value="1"/>
</dbReference>
<dbReference type="EMBL" id="BJFL01000008">
    <property type="protein sequence ID" value="GDY30560.1"/>
    <property type="molecule type" value="Genomic_DNA"/>
</dbReference>
<comment type="caution">
    <text evidence="7">The sequence shown here is derived from an EMBL/GenBank/DDBJ whole genome shotgun (WGS) entry which is preliminary data.</text>
</comment>
<keyword evidence="3 7" id="KW-0489">Methyltransferase</keyword>
<sequence length="398" mass="40733">MTVTVMGVDGSELPPGGAELVGKAALVVGGRRHLDAHAPEGARTIELGPLEPALDALAAHPDGEGPAVVLASGDPGYFGILRALRERGLRVSVLPSVSSVQRLAALIGRPWDDLTVVSAHGRELRPALNVCRARPSVAVLTAPGAGPAELGAGLVGWHRTLVVAEDLGGDEKITALEPAEAAARQWRDPNMVFCLADPETVPARGWVAGGEPLPPADGWALPEDAFSHRDGMVTKAEVRALALAKLAPRPGTLVWDVGAGSGAVGVECGRLGAAVVAVERDPVQCVRIVANATAHGVELRMVEGEAPAALDGLPEPDAVFVGGGGADVVRACAAAGANRIVVALVAVDRIVGARDALRDAGYQVEGCQLTASRLAELPDGSSRWAATNPVTVLWGVRA</sequence>
<dbReference type="UniPathway" id="UPA00148"/>
<dbReference type="NCBIfam" id="TIGR02467">
    <property type="entry name" value="CbiE"/>
    <property type="match status" value="1"/>
</dbReference>
<dbReference type="Pfam" id="PF00590">
    <property type="entry name" value="TP_methylase"/>
    <property type="match status" value="1"/>
</dbReference>
<evidence type="ECO:0000259" key="6">
    <source>
        <dbReference type="Pfam" id="PF00590"/>
    </source>
</evidence>
<evidence type="ECO:0000256" key="3">
    <source>
        <dbReference type="ARBA" id="ARBA00022603"/>
    </source>
</evidence>
<dbReference type="PIRSF" id="PIRSF036428">
    <property type="entry name" value="CobL"/>
    <property type="match status" value="1"/>
</dbReference>
<evidence type="ECO:0000256" key="1">
    <source>
        <dbReference type="ARBA" id="ARBA00004953"/>
    </source>
</evidence>
<dbReference type="SUPFAM" id="SSF53790">
    <property type="entry name" value="Tetrapyrrole methylase"/>
    <property type="match status" value="1"/>
</dbReference>
<keyword evidence="8" id="KW-1185">Reference proteome</keyword>
<dbReference type="NCBIfam" id="TIGR02469">
    <property type="entry name" value="CbiT"/>
    <property type="match status" value="1"/>
</dbReference>
<dbReference type="Gene3D" id="3.30.950.10">
    <property type="entry name" value="Methyltransferase, Cobalt-precorrin-4 Transmethylase, Domain 2"/>
    <property type="match status" value="1"/>
</dbReference>
<proteinExistence type="predicted"/>
<dbReference type="GO" id="GO:0008276">
    <property type="term" value="F:protein methyltransferase activity"/>
    <property type="evidence" value="ECO:0007669"/>
    <property type="project" value="InterPro"/>
</dbReference>
<keyword evidence="5" id="KW-0949">S-adenosyl-L-methionine</keyword>
<comment type="pathway">
    <text evidence="1">Cofactor biosynthesis; adenosylcobalamin biosynthesis.</text>
</comment>
<dbReference type="GO" id="GO:0032259">
    <property type="term" value="P:methylation"/>
    <property type="evidence" value="ECO:0007669"/>
    <property type="project" value="UniProtKB-KW"/>
</dbReference>
<evidence type="ECO:0000313" key="7">
    <source>
        <dbReference type="EMBL" id="GDY30560.1"/>
    </source>
</evidence>